<evidence type="ECO:0000259" key="2">
    <source>
        <dbReference type="Pfam" id="PF18962"/>
    </source>
</evidence>
<protein>
    <submittedName>
        <fullName evidence="3">T9SS type A sorting domain-containing protein</fullName>
    </submittedName>
</protein>
<dbReference type="InterPro" id="IPR026444">
    <property type="entry name" value="Secre_tail"/>
</dbReference>
<dbReference type="SUPFAM" id="SSF51126">
    <property type="entry name" value="Pectin lyase-like"/>
    <property type="match status" value="1"/>
</dbReference>
<keyword evidence="1" id="KW-0732">Signal</keyword>
<reference evidence="3" key="1">
    <citation type="submission" date="2022-10" db="EMBL/GenBank/DDBJ databases">
        <title>Chryseobacterium babae sp. nov. isolated from the gut of the beetle Oryctes rhinoceros, and Chryseobacterium kimseyorum sp. nov., isolated from a stick insect rearing cage.</title>
        <authorList>
            <person name="Shelomi M."/>
            <person name="Han C.-J."/>
            <person name="Chen W.-M."/>
            <person name="Chen H.-K."/>
            <person name="Liaw S.-J."/>
            <person name="Muhle E."/>
            <person name="Clermont D."/>
        </authorList>
    </citation>
    <scope>NUCLEOTIDE SEQUENCE</scope>
    <source>
        <strain evidence="3">WLa1L2M3</strain>
    </source>
</reference>
<organism evidence="3 4">
    <name type="scientific">Chryseobacterium oryctis</name>
    <dbReference type="NCBI Taxonomy" id="2952618"/>
    <lineage>
        <taxon>Bacteria</taxon>
        <taxon>Pseudomonadati</taxon>
        <taxon>Bacteroidota</taxon>
        <taxon>Flavobacteriia</taxon>
        <taxon>Flavobacteriales</taxon>
        <taxon>Weeksellaceae</taxon>
        <taxon>Chryseobacterium group</taxon>
        <taxon>Chryseobacterium</taxon>
    </lineage>
</organism>
<name>A0ABT3HJZ5_9FLAO</name>
<dbReference type="InterPro" id="IPR011050">
    <property type="entry name" value="Pectin_lyase_fold/virulence"/>
</dbReference>
<dbReference type="Pfam" id="PF18962">
    <property type="entry name" value="Por_Secre_tail"/>
    <property type="match status" value="1"/>
</dbReference>
<evidence type="ECO:0000313" key="4">
    <source>
        <dbReference type="Proteomes" id="UP001163719"/>
    </source>
</evidence>
<evidence type="ECO:0000313" key="3">
    <source>
        <dbReference type="EMBL" id="MCW3160094.1"/>
    </source>
</evidence>
<dbReference type="RefSeq" id="WP_264742057.1">
    <property type="nucleotide sequence ID" value="NZ_JAPDHV010000001.1"/>
</dbReference>
<sequence length="592" mass="61438">MKKTFSFILGSLAVIAIKAQVEITSTAGTSTGTYTTLKAAFDAINGGTHQGVVTINITGNTTETATAILNASGTGGSNYTSVLIKPASGVNATITSADPVATVKFNGADNVTIDGSNNGTSTRNLTIASTFVATTGTTPVVLWVSSTATDGAENISIKNTNFAGSTPSGTIGGIIVSGTTLAAAEVPNNNFSAINNTFVRAQNGLFAVGNATNTDTGWIIRNNVIGSTVVADKMLYRGIAVQNAKNFEVSGNTVTGVALPATSTNTTQGILIGAAVTNGTIFKNRITDIKQPNTGGYGAVGLYLNSNVVSSNLLVYNNVINDVAGTGYSLGGALGDNGNGIFVGNGGGYKIYYNTVVMDTNQTNSGRPSAFNIGSAVTAAGAIDLRNNIFVNKQTQAGERYTIYSSASNTVFSNINYNNYHTTGANLAYIGSARATLANLQTGFGGNANSINVSPVFVSTTDFHLDTTANAALDNKGTPIAEVTVDIDGNARNATTPDLGGYEFTSVLAVQEVNKNKTTLSYYPNPVIDYLYVSDVNKIKNIEVYTSSGQRLFNENIDSNKGVINFTKAPSGVYILKVNSERDSQSVKIIKK</sequence>
<feature type="domain" description="Secretion system C-terminal sorting" evidence="2">
    <location>
        <begin position="523"/>
        <end position="590"/>
    </location>
</feature>
<comment type="caution">
    <text evidence="3">The sequence shown here is derived from an EMBL/GenBank/DDBJ whole genome shotgun (WGS) entry which is preliminary data.</text>
</comment>
<proteinExistence type="predicted"/>
<dbReference type="EMBL" id="JAPDHV010000001">
    <property type="protein sequence ID" value="MCW3160094.1"/>
    <property type="molecule type" value="Genomic_DNA"/>
</dbReference>
<dbReference type="InterPro" id="IPR006626">
    <property type="entry name" value="PbH1"/>
</dbReference>
<dbReference type="SMART" id="SM00710">
    <property type="entry name" value="PbH1"/>
    <property type="match status" value="6"/>
</dbReference>
<dbReference type="Proteomes" id="UP001163719">
    <property type="component" value="Unassembled WGS sequence"/>
</dbReference>
<evidence type="ECO:0000256" key="1">
    <source>
        <dbReference type="ARBA" id="ARBA00022729"/>
    </source>
</evidence>
<accession>A0ABT3HJZ5</accession>
<keyword evidence="4" id="KW-1185">Reference proteome</keyword>
<gene>
    <name evidence="3" type="ORF">OH806_02265</name>
</gene>
<dbReference type="NCBIfam" id="TIGR04183">
    <property type="entry name" value="Por_Secre_tail"/>
    <property type="match status" value="1"/>
</dbReference>